<dbReference type="PROSITE" id="PS50968">
    <property type="entry name" value="BIOTINYL_LIPOYL"/>
    <property type="match status" value="1"/>
</dbReference>
<dbReference type="InterPro" id="IPR000089">
    <property type="entry name" value="Biotin_lipoyl"/>
</dbReference>
<reference evidence="10 11" key="1">
    <citation type="submission" date="2017-02" db="EMBL/GenBank/DDBJ databases">
        <title>Streptomyces pactum ACT12 Genome sequencing and assembly.</title>
        <authorList>
            <person name="Xue Q."/>
            <person name="Yan X."/>
            <person name="Jia L."/>
            <person name="Yan H."/>
        </authorList>
    </citation>
    <scope>NUCLEOTIDE SEQUENCE [LARGE SCALE GENOMIC DNA]</scope>
    <source>
        <strain evidence="10 11">ACT12</strain>
    </source>
</reference>
<dbReference type="SUPFAM" id="SSF47005">
    <property type="entry name" value="Peripheral subunit-binding domain of 2-oxo acid dehydrogenase complex"/>
    <property type="match status" value="1"/>
</dbReference>
<dbReference type="Proteomes" id="UP000189443">
    <property type="component" value="Chromosome"/>
</dbReference>
<dbReference type="PANTHER" id="PTHR43178">
    <property type="entry name" value="DIHYDROLIPOAMIDE ACETYLTRANSFERASE COMPONENT OF PYRUVATE DEHYDROGENASE COMPLEX"/>
    <property type="match status" value="1"/>
</dbReference>
<dbReference type="Gene3D" id="2.40.50.100">
    <property type="match status" value="1"/>
</dbReference>
<dbReference type="FunFam" id="4.10.320.10:FF:000012">
    <property type="entry name" value="Dihydrolipoamide acetyltransferase component of pyruvate dehydrogenase complex"/>
    <property type="match status" value="1"/>
</dbReference>
<keyword evidence="5 6" id="KW-0012">Acyltransferase</keyword>
<dbReference type="OrthoDB" id="9805770at2"/>
<evidence type="ECO:0000313" key="10">
    <source>
        <dbReference type="EMBL" id="AQS72058.1"/>
    </source>
</evidence>
<dbReference type="SUPFAM" id="SSF52777">
    <property type="entry name" value="CoA-dependent acyltransferases"/>
    <property type="match status" value="1"/>
</dbReference>
<dbReference type="GO" id="GO:0005737">
    <property type="term" value="C:cytoplasm"/>
    <property type="evidence" value="ECO:0007669"/>
    <property type="project" value="TreeGrafter"/>
</dbReference>
<dbReference type="EMBL" id="CP019724">
    <property type="protein sequence ID" value="AQS72058.1"/>
    <property type="molecule type" value="Genomic_DNA"/>
</dbReference>
<dbReference type="GO" id="GO:0031405">
    <property type="term" value="F:lipoic acid binding"/>
    <property type="evidence" value="ECO:0007669"/>
    <property type="project" value="TreeGrafter"/>
</dbReference>
<dbReference type="InterPro" id="IPR001078">
    <property type="entry name" value="2-oxoacid_DH_actylTfrase"/>
</dbReference>
<comment type="cofactor">
    <cofactor evidence="1 6">
        <name>(R)-lipoate</name>
        <dbReference type="ChEBI" id="CHEBI:83088"/>
    </cofactor>
</comment>
<dbReference type="PANTHER" id="PTHR43178:SF5">
    <property type="entry name" value="LIPOAMIDE ACYLTRANSFERASE COMPONENT OF BRANCHED-CHAIN ALPHA-KETO ACID DEHYDROGENASE COMPLEX, MITOCHONDRIAL"/>
    <property type="match status" value="1"/>
</dbReference>
<keyword evidence="3 6" id="KW-0808">Transferase</keyword>
<dbReference type="PROSITE" id="PS00189">
    <property type="entry name" value="LIPOYL"/>
    <property type="match status" value="1"/>
</dbReference>
<keyword evidence="4 6" id="KW-0450">Lipoyl</keyword>
<dbReference type="SUPFAM" id="SSF51230">
    <property type="entry name" value="Single hybrid motif"/>
    <property type="match status" value="1"/>
</dbReference>
<organism evidence="10 11">
    <name type="scientific">Streptomyces pactum</name>
    <dbReference type="NCBI Taxonomy" id="68249"/>
    <lineage>
        <taxon>Bacteria</taxon>
        <taxon>Bacillati</taxon>
        <taxon>Actinomycetota</taxon>
        <taxon>Actinomycetes</taxon>
        <taxon>Kitasatosporales</taxon>
        <taxon>Streptomycetaceae</taxon>
        <taxon>Streptomyces</taxon>
    </lineage>
</organism>
<dbReference type="InterPro" id="IPR011053">
    <property type="entry name" value="Single_hybrid_motif"/>
</dbReference>
<feature type="region of interest" description="Disordered" evidence="7">
    <location>
        <begin position="209"/>
        <end position="230"/>
    </location>
</feature>
<feature type="domain" description="Peripheral subunit-binding (PSBD)" evidence="9">
    <location>
        <begin position="174"/>
        <end position="211"/>
    </location>
</feature>
<dbReference type="STRING" id="68249.BC342_17250"/>
<sequence>MTEGSVREFKMPDVGEGLTEAEILKWYVQPGDTVTDGQVVCEVETAKAAVELPIPYDGVVRELHFPEGTTVDVGTSIIAVAVGDAAAASVPEPAQASAEGTADTAVAPAAATEAEEKKPEGRQPVLVGYGVATSSTRRRPRKSAEAPAQAASAAIQAEMNGHGPAAPVTRERPLAKPPVRKLAKDLGVDLATVTPTGPDGIITREDVHAAAAPGQAPEAEAAPAAPAAVRPAAPSAAPAAVSYDSARETRVPVKGVRKATAAAMVGSAFTAPHVTEFVTVDVTRTMKLVEELKQDKEFTGLRVNPLLLIAKALLVAIKRNPDVNASWDEAAQEIVVKHYVNLGIAAATPRGLIVPNIKDAHAKTLPQLAESLGELVSTAREGKTSPAAMQGGTVTITNVGVFGVDTGTPILNPGEAAILAVGAIKPQPWVHKGKVKPRQVTTLALSFDHRLVDGELGSKVLADVAAILEQPKRLIRWA</sequence>
<dbReference type="InterPro" id="IPR036625">
    <property type="entry name" value="E3-bd_dom_sf"/>
</dbReference>
<dbReference type="GO" id="GO:0016407">
    <property type="term" value="F:acetyltransferase activity"/>
    <property type="evidence" value="ECO:0007669"/>
    <property type="project" value="TreeGrafter"/>
</dbReference>
<evidence type="ECO:0000256" key="3">
    <source>
        <dbReference type="ARBA" id="ARBA00022679"/>
    </source>
</evidence>
<dbReference type="InterPro" id="IPR004167">
    <property type="entry name" value="PSBD"/>
</dbReference>
<dbReference type="Pfam" id="PF00364">
    <property type="entry name" value="Biotin_lipoyl"/>
    <property type="match status" value="1"/>
</dbReference>
<dbReference type="KEGG" id="spac:B1H29_18245"/>
<feature type="domain" description="Lipoyl-binding" evidence="8">
    <location>
        <begin position="6"/>
        <end position="82"/>
    </location>
</feature>
<dbReference type="InterPro" id="IPR003016">
    <property type="entry name" value="2-oxoA_DH_lipoyl-BS"/>
</dbReference>
<evidence type="ECO:0000313" key="11">
    <source>
        <dbReference type="Proteomes" id="UP000189443"/>
    </source>
</evidence>
<evidence type="ECO:0000256" key="2">
    <source>
        <dbReference type="ARBA" id="ARBA00007317"/>
    </source>
</evidence>
<dbReference type="RefSeq" id="WP_055419024.1">
    <property type="nucleotide sequence ID" value="NZ_CP019724.1"/>
</dbReference>
<dbReference type="FunFam" id="3.30.559.10:FF:000007">
    <property type="entry name" value="Dihydrolipoamide acetyltransferase component of pyruvate dehydrogenase complex"/>
    <property type="match status" value="1"/>
</dbReference>
<evidence type="ECO:0000259" key="8">
    <source>
        <dbReference type="PROSITE" id="PS50968"/>
    </source>
</evidence>
<dbReference type="InterPro" id="IPR023213">
    <property type="entry name" value="CAT-like_dom_sf"/>
</dbReference>
<evidence type="ECO:0000256" key="5">
    <source>
        <dbReference type="ARBA" id="ARBA00023315"/>
    </source>
</evidence>
<evidence type="ECO:0000256" key="7">
    <source>
        <dbReference type="SAM" id="MobiDB-lite"/>
    </source>
</evidence>
<dbReference type="PROSITE" id="PS51826">
    <property type="entry name" value="PSBD"/>
    <property type="match status" value="1"/>
</dbReference>
<dbReference type="Gene3D" id="4.10.320.10">
    <property type="entry name" value="E3-binding domain"/>
    <property type="match status" value="1"/>
</dbReference>
<evidence type="ECO:0000256" key="4">
    <source>
        <dbReference type="ARBA" id="ARBA00022823"/>
    </source>
</evidence>
<feature type="compositionally biased region" description="Low complexity" evidence="7">
    <location>
        <begin position="92"/>
        <end position="112"/>
    </location>
</feature>
<dbReference type="Pfam" id="PF00198">
    <property type="entry name" value="2-oxoacid_dh"/>
    <property type="match status" value="1"/>
</dbReference>
<dbReference type="CDD" id="cd06849">
    <property type="entry name" value="lipoyl_domain"/>
    <property type="match status" value="1"/>
</dbReference>
<gene>
    <name evidence="10" type="ORF">B1H29_18245</name>
</gene>
<evidence type="ECO:0000256" key="1">
    <source>
        <dbReference type="ARBA" id="ARBA00001938"/>
    </source>
</evidence>
<feature type="region of interest" description="Disordered" evidence="7">
    <location>
        <begin position="92"/>
        <end position="153"/>
    </location>
</feature>
<dbReference type="AlphaFoldDB" id="A0A1S6JJY6"/>
<dbReference type="EC" id="2.3.1.-" evidence="6"/>
<protein>
    <recommendedName>
        <fullName evidence="6">Dihydrolipoamide acetyltransferase component of pyruvate dehydrogenase complex</fullName>
        <ecNumber evidence="6">2.3.1.-</ecNumber>
    </recommendedName>
</protein>
<keyword evidence="11" id="KW-1185">Reference proteome</keyword>
<evidence type="ECO:0000256" key="6">
    <source>
        <dbReference type="RuleBase" id="RU003423"/>
    </source>
</evidence>
<dbReference type="InterPro" id="IPR050743">
    <property type="entry name" value="2-oxoacid_DH_E2_comp"/>
</dbReference>
<proteinExistence type="inferred from homology"/>
<dbReference type="Gene3D" id="3.30.559.10">
    <property type="entry name" value="Chloramphenicol acetyltransferase-like domain"/>
    <property type="match status" value="1"/>
</dbReference>
<dbReference type="Pfam" id="PF02817">
    <property type="entry name" value="E3_binding"/>
    <property type="match status" value="1"/>
</dbReference>
<evidence type="ECO:0000259" key="9">
    <source>
        <dbReference type="PROSITE" id="PS51826"/>
    </source>
</evidence>
<comment type="similarity">
    <text evidence="2 6">Belongs to the 2-oxoacid dehydrogenase family.</text>
</comment>
<accession>A0A1S6JJY6</accession>
<name>A0A1S6JJY6_9ACTN</name>
<dbReference type="FunFam" id="2.40.50.100:FF:000036">
    <property type="entry name" value="Dihydrolipoamide acetyltransferase component of pyruvate dehydrogenase complex"/>
    <property type="match status" value="1"/>
</dbReference>